<keyword evidence="3" id="KW-1185">Reference proteome</keyword>
<name>A0A9D3P923_9TELE</name>
<evidence type="ECO:0000259" key="1">
    <source>
        <dbReference type="Pfam" id="PF04970"/>
    </source>
</evidence>
<evidence type="ECO:0000313" key="3">
    <source>
        <dbReference type="Proteomes" id="UP000824219"/>
    </source>
</evidence>
<dbReference type="Gene3D" id="3.90.1720.10">
    <property type="entry name" value="endopeptidase domain like (from Nostoc punctiforme)"/>
    <property type="match status" value="1"/>
</dbReference>
<comment type="caution">
    <text evidence="2">The sequence shown here is derived from an EMBL/GenBank/DDBJ whole genome shotgun (WGS) entry which is preliminary data.</text>
</comment>
<dbReference type="EMBL" id="JAHKSW010000001">
    <property type="protein sequence ID" value="KAG7335759.1"/>
    <property type="molecule type" value="Genomic_DNA"/>
</dbReference>
<organism evidence="2 3">
    <name type="scientific">Hemibagrus wyckioides</name>
    <dbReference type="NCBI Taxonomy" id="337641"/>
    <lineage>
        <taxon>Eukaryota</taxon>
        <taxon>Metazoa</taxon>
        <taxon>Chordata</taxon>
        <taxon>Craniata</taxon>
        <taxon>Vertebrata</taxon>
        <taxon>Euteleostomi</taxon>
        <taxon>Actinopterygii</taxon>
        <taxon>Neopterygii</taxon>
        <taxon>Teleostei</taxon>
        <taxon>Ostariophysi</taxon>
        <taxon>Siluriformes</taxon>
        <taxon>Bagridae</taxon>
        <taxon>Hemibagrus</taxon>
    </lineage>
</organism>
<dbReference type="AlphaFoldDB" id="A0A9D3P923"/>
<protein>
    <recommendedName>
        <fullName evidence="1">LRAT domain-containing protein</fullName>
    </recommendedName>
</protein>
<sequence length="183" mass="20057">MASMSLMGLGFAPDGFSTVKNYNSKYTGNAKLGDLFMVKCGSSSAGSGPGYYHAGVYCSEEDEEIIHFTVSPSQSSSSGIAASSSFSSGPGFVSKVHMNMFCGQNHYAIYRKNGEIPTSFRANIRKAMKEIPEYDVLDSNCIHFAMKLLDVDLQTRENYIKQLLKITKGISRSTNQEMRSLPI</sequence>
<dbReference type="Proteomes" id="UP000824219">
    <property type="component" value="Linkage Group LG01"/>
</dbReference>
<feature type="domain" description="LRAT" evidence="1">
    <location>
        <begin position="33"/>
        <end position="148"/>
    </location>
</feature>
<gene>
    <name evidence="2" type="ORF">KOW79_000452</name>
</gene>
<proteinExistence type="predicted"/>
<reference evidence="2 3" key="1">
    <citation type="submission" date="2021-06" db="EMBL/GenBank/DDBJ databases">
        <title>Chromosome-level genome assembly of the red-tail catfish (Hemibagrus wyckioides).</title>
        <authorList>
            <person name="Shao F."/>
        </authorList>
    </citation>
    <scope>NUCLEOTIDE SEQUENCE [LARGE SCALE GENOMIC DNA]</scope>
    <source>
        <strain evidence="2">EC202008001</strain>
        <tissue evidence="2">Blood</tissue>
    </source>
</reference>
<evidence type="ECO:0000313" key="2">
    <source>
        <dbReference type="EMBL" id="KAG7335759.1"/>
    </source>
</evidence>
<dbReference type="Pfam" id="PF04970">
    <property type="entry name" value="LRAT"/>
    <property type="match status" value="1"/>
</dbReference>
<accession>A0A9D3P923</accession>
<dbReference type="InterPro" id="IPR007053">
    <property type="entry name" value="LRAT_dom"/>
</dbReference>
<dbReference type="OrthoDB" id="9597681at2759"/>